<feature type="domain" description="Phospholipid/glycerol acyltransferase" evidence="2">
    <location>
        <begin position="48"/>
        <end position="180"/>
    </location>
</feature>
<keyword evidence="1" id="KW-0472">Membrane</keyword>
<feature type="transmembrane region" description="Helical" evidence="1">
    <location>
        <begin position="50"/>
        <end position="67"/>
    </location>
</feature>
<organism evidence="3 4">
    <name type="scientific">Cotesia glomerata</name>
    <name type="common">Lepidopteran parasitic wasp</name>
    <name type="synonym">Apanteles glomeratus</name>
    <dbReference type="NCBI Taxonomy" id="32391"/>
    <lineage>
        <taxon>Eukaryota</taxon>
        <taxon>Metazoa</taxon>
        <taxon>Ecdysozoa</taxon>
        <taxon>Arthropoda</taxon>
        <taxon>Hexapoda</taxon>
        <taxon>Insecta</taxon>
        <taxon>Pterygota</taxon>
        <taxon>Neoptera</taxon>
        <taxon>Endopterygota</taxon>
        <taxon>Hymenoptera</taxon>
        <taxon>Apocrita</taxon>
        <taxon>Ichneumonoidea</taxon>
        <taxon>Braconidae</taxon>
        <taxon>Microgastrinae</taxon>
        <taxon>Cotesia</taxon>
    </lineage>
</organism>
<evidence type="ECO:0000313" key="4">
    <source>
        <dbReference type="Proteomes" id="UP000826195"/>
    </source>
</evidence>
<dbReference type="GO" id="GO:0008654">
    <property type="term" value="P:phospholipid biosynthetic process"/>
    <property type="evidence" value="ECO:0007669"/>
    <property type="project" value="TreeGrafter"/>
</dbReference>
<feature type="transmembrane region" description="Helical" evidence="1">
    <location>
        <begin position="12"/>
        <end position="29"/>
    </location>
</feature>
<reference evidence="3 4" key="1">
    <citation type="journal article" date="2021" name="J. Hered.">
        <title>A chromosome-level genome assembly of the parasitoid wasp, Cotesia glomerata (Hymenoptera: Braconidae).</title>
        <authorList>
            <person name="Pinto B.J."/>
            <person name="Weis J.J."/>
            <person name="Gamble T."/>
            <person name="Ode P.J."/>
            <person name="Paul R."/>
            <person name="Zaspel J.M."/>
        </authorList>
    </citation>
    <scope>NUCLEOTIDE SEQUENCE [LARGE SCALE GENOMIC DNA]</scope>
    <source>
        <strain evidence="3">CgM1</strain>
    </source>
</reference>
<dbReference type="GO" id="GO:0031966">
    <property type="term" value="C:mitochondrial membrane"/>
    <property type="evidence" value="ECO:0007669"/>
    <property type="project" value="TreeGrafter"/>
</dbReference>
<dbReference type="GO" id="GO:0019432">
    <property type="term" value="P:triglyceride biosynthetic process"/>
    <property type="evidence" value="ECO:0007669"/>
    <property type="project" value="TreeGrafter"/>
</dbReference>
<dbReference type="InterPro" id="IPR002123">
    <property type="entry name" value="Plipid/glycerol_acylTrfase"/>
</dbReference>
<dbReference type="GO" id="GO:0004366">
    <property type="term" value="F:glycerol-3-phosphate O-acyltransferase activity"/>
    <property type="evidence" value="ECO:0007669"/>
    <property type="project" value="TreeGrafter"/>
</dbReference>
<proteinExistence type="predicted"/>
<dbReference type="AlphaFoldDB" id="A0AAV7I158"/>
<accession>A0AAV7I158</accession>
<gene>
    <name evidence="3" type="ORF">KQX54_013155</name>
</gene>
<dbReference type="Pfam" id="PF01553">
    <property type="entry name" value="Acyltransferase"/>
    <property type="match status" value="1"/>
</dbReference>
<keyword evidence="1" id="KW-0812">Transmembrane</keyword>
<dbReference type="PANTHER" id="PTHR12563">
    <property type="entry name" value="GLYCEROL-3-PHOSPHATE ACYLTRANSFERASE"/>
    <property type="match status" value="1"/>
</dbReference>
<comment type="caution">
    <text evidence="3">The sequence shown here is derived from an EMBL/GenBank/DDBJ whole genome shotgun (WGS) entry which is preliminary data.</text>
</comment>
<keyword evidence="4" id="KW-1185">Reference proteome</keyword>
<keyword evidence="1" id="KW-1133">Transmembrane helix</keyword>
<evidence type="ECO:0000313" key="3">
    <source>
        <dbReference type="EMBL" id="KAH0540131.1"/>
    </source>
</evidence>
<evidence type="ECO:0000259" key="2">
    <source>
        <dbReference type="SMART" id="SM00563"/>
    </source>
</evidence>
<sequence>MESTMSHKLLRLTGYIFFKLLSLFIKSVIAQDSHIEMVRKANNRGVPMMFLFLHHSHLVYIIMSFVLQCNNVRNSLIIAGDNLRIPIFGKLLNDLGAFYIKRRIDPVQGRKDILYRATLHTYVMESLRAGHNIEFLIEGGRTITGKPCMPKGGILSIIIDAYKDGTIEDALIIPLSVNYDQRQFRERTAWPAEEAGDFWFYYKGDLVDPQRKKATG</sequence>
<evidence type="ECO:0000256" key="1">
    <source>
        <dbReference type="SAM" id="Phobius"/>
    </source>
</evidence>
<protein>
    <recommendedName>
        <fullName evidence="2">Phospholipid/glycerol acyltransferase domain-containing protein</fullName>
    </recommendedName>
</protein>
<dbReference type="GO" id="GO:0006072">
    <property type="term" value="P:glycerol-3-phosphate metabolic process"/>
    <property type="evidence" value="ECO:0007669"/>
    <property type="project" value="TreeGrafter"/>
</dbReference>
<dbReference type="SUPFAM" id="SSF69593">
    <property type="entry name" value="Glycerol-3-phosphate (1)-acyltransferase"/>
    <property type="match status" value="1"/>
</dbReference>
<dbReference type="Proteomes" id="UP000826195">
    <property type="component" value="Unassembled WGS sequence"/>
</dbReference>
<dbReference type="InterPro" id="IPR022284">
    <property type="entry name" value="GPAT/DHAPAT"/>
</dbReference>
<name>A0AAV7I158_COTGL</name>
<dbReference type="SMART" id="SM00563">
    <property type="entry name" value="PlsC"/>
    <property type="match status" value="1"/>
</dbReference>
<dbReference type="GO" id="GO:0006631">
    <property type="term" value="P:fatty acid metabolic process"/>
    <property type="evidence" value="ECO:0007669"/>
    <property type="project" value="TreeGrafter"/>
</dbReference>
<dbReference type="PANTHER" id="PTHR12563:SF23">
    <property type="entry name" value="BCDNA.GH07066"/>
    <property type="match status" value="1"/>
</dbReference>
<dbReference type="EMBL" id="JAHXZJ010002609">
    <property type="protein sequence ID" value="KAH0540131.1"/>
    <property type="molecule type" value="Genomic_DNA"/>
</dbReference>